<dbReference type="RefSeq" id="WP_407277725.1">
    <property type="nucleotide sequence ID" value="NZ_CP141259.1"/>
</dbReference>
<feature type="domain" description="FHA" evidence="1">
    <location>
        <begin position="240"/>
        <end position="283"/>
    </location>
</feature>
<dbReference type="Pfam" id="PF00498">
    <property type="entry name" value="FHA"/>
    <property type="match status" value="1"/>
</dbReference>
<dbReference type="InterPro" id="IPR001054">
    <property type="entry name" value="A/G_cyclase"/>
</dbReference>
<dbReference type="InterPro" id="IPR000253">
    <property type="entry name" value="FHA_dom"/>
</dbReference>
<dbReference type="SMART" id="SM00044">
    <property type="entry name" value="CYCc"/>
    <property type="match status" value="1"/>
</dbReference>
<evidence type="ECO:0000259" key="2">
    <source>
        <dbReference type="PROSITE" id="PS50125"/>
    </source>
</evidence>
<protein>
    <submittedName>
        <fullName evidence="3">Adenylate/guanylate cyclase domain-containing protein</fullName>
    </submittedName>
</protein>
<dbReference type="PANTHER" id="PTHR43081">
    <property type="entry name" value="ADENYLATE CYCLASE, TERMINAL-DIFFERENTIATION SPECIFIC-RELATED"/>
    <property type="match status" value="1"/>
</dbReference>
<dbReference type="Proteomes" id="UP001626593">
    <property type="component" value="Chromosome"/>
</dbReference>
<dbReference type="InterPro" id="IPR050697">
    <property type="entry name" value="Adenylyl/Guanylyl_Cyclase_3/4"/>
</dbReference>
<accession>A0ABZ1AIT9</accession>
<dbReference type="Gene3D" id="2.60.200.20">
    <property type="match status" value="1"/>
</dbReference>
<dbReference type="InterPro" id="IPR008984">
    <property type="entry name" value="SMAD_FHA_dom_sf"/>
</dbReference>
<organism evidence="3 4">
    <name type="scientific">Aromatoleum evansii</name>
    <name type="common">Azoarcus evansii</name>
    <dbReference type="NCBI Taxonomy" id="59406"/>
    <lineage>
        <taxon>Bacteria</taxon>
        <taxon>Pseudomonadati</taxon>
        <taxon>Pseudomonadota</taxon>
        <taxon>Betaproteobacteria</taxon>
        <taxon>Rhodocyclales</taxon>
        <taxon>Rhodocyclaceae</taxon>
        <taxon>Aromatoleum</taxon>
    </lineage>
</organism>
<dbReference type="PROSITE" id="PS50125">
    <property type="entry name" value="GUANYLATE_CYCLASE_2"/>
    <property type="match status" value="1"/>
</dbReference>
<name>A0ABZ1AIT9_AROEV</name>
<dbReference type="InterPro" id="IPR029787">
    <property type="entry name" value="Nucleotide_cyclase"/>
</dbReference>
<sequence>MRDPPPNPAISGFDCASHMSAFPYNETMSAPETSPETCTVFFADLAGSTQLYERAGDAAAYRLVEQCLLGMRQEILACGGRVIKNTGDGLLAVFPDANNAPEAAIRIHYVVQDLPRVSGHKMAVRVAFHTGTVIVSDEDVFGDTVNVAARLLELATPGRAIASEQSVLALKPEWRNLMHPLQSRSLRGVSRLTAPFELVCESAGDLTVVQSVQLGAEDAAELRLSIADRSMTLNAQAPSARLGRGSSSEIRVTDTRASREHAYIELRGDKFVLVDRSSNGTFVAIDGEREFILSHEEVVLRKRGRIALGRSTAESHDVIEFTCL</sequence>
<dbReference type="PANTHER" id="PTHR43081:SF19">
    <property type="entry name" value="PH-SENSITIVE ADENYLATE CYCLASE RV1264"/>
    <property type="match status" value="1"/>
</dbReference>
<evidence type="ECO:0000313" key="3">
    <source>
        <dbReference type="EMBL" id="WRL44291.1"/>
    </source>
</evidence>
<dbReference type="Gene3D" id="3.30.70.1230">
    <property type="entry name" value="Nucleotide cyclase"/>
    <property type="match status" value="1"/>
</dbReference>
<dbReference type="EMBL" id="CP141259">
    <property type="protein sequence ID" value="WRL44291.1"/>
    <property type="molecule type" value="Genomic_DNA"/>
</dbReference>
<proteinExistence type="predicted"/>
<dbReference type="Pfam" id="PF00211">
    <property type="entry name" value="Guanylate_cyc"/>
    <property type="match status" value="1"/>
</dbReference>
<dbReference type="PROSITE" id="PS50006">
    <property type="entry name" value="FHA_DOMAIN"/>
    <property type="match status" value="1"/>
</dbReference>
<feature type="domain" description="Guanylate cyclase" evidence="2">
    <location>
        <begin position="39"/>
        <end position="152"/>
    </location>
</feature>
<dbReference type="SMART" id="SM00240">
    <property type="entry name" value="FHA"/>
    <property type="match status" value="1"/>
</dbReference>
<gene>
    <name evidence="3" type="ORF">U5817_13845</name>
</gene>
<dbReference type="SUPFAM" id="SSF49879">
    <property type="entry name" value="SMAD/FHA domain"/>
    <property type="match status" value="1"/>
</dbReference>
<keyword evidence="4" id="KW-1185">Reference proteome</keyword>
<dbReference type="SUPFAM" id="SSF55073">
    <property type="entry name" value="Nucleotide cyclase"/>
    <property type="match status" value="1"/>
</dbReference>
<dbReference type="CDD" id="cd07302">
    <property type="entry name" value="CHD"/>
    <property type="match status" value="1"/>
</dbReference>
<evidence type="ECO:0000259" key="1">
    <source>
        <dbReference type="PROSITE" id="PS50006"/>
    </source>
</evidence>
<dbReference type="CDD" id="cd00060">
    <property type="entry name" value="FHA"/>
    <property type="match status" value="1"/>
</dbReference>
<evidence type="ECO:0000313" key="4">
    <source>
        <dbReference type="Proteomes" id="UP001626593"/>
    </source>
</evidence>
<reference evidence="3 4" key="1">
    <citation type="submission" date="2023-12" db="EMBL/GenBank/DDBJ databases">
        <title>A. evansii MAY27, complete genome.</title>
        <authorList>
            <person name="Wang Y."/>
        </authorList>
    </citation>
    <scope>NUCLEOTIDE SEQUENCE [LARGE SCALE GENOMIC DNA]</scope>
    <source>
        <strain evidence="3 4">MAY27</strain>
    </source>
</reference>